<dbReference type="AlphaFoldDB" id="A0A1Y0C4R2"/>
<reference evidence="1 2" key="1">
    <citation type="submission" date="2017-04" db="EMBL/GenBank/DDBJ databases">
        <title>Whole Genome Sequence of 1,4-Dioxane Degrading Bacterium Mycobacterium dioxanotrophicus PH-06.</title>
        <authorList>
            <person name="He Y."/>
        </authorList>
    </citation>
    <scope>NUCLEOTIDE SEQUENCE [LARGE SCALE GENOMIC DNA]</scope>
    <source>
        <strain evidence="1 2">PH-06</strain>
    </source>
</reference>
<evidence type="ECO:0000313" key="2">
    <source>
        <dbReference type="Proteomes" id="UP000195331"/>
    </source>
</evidence>
<keyword evidence="2" id="KW-1185">Reference proteome</keyword>
<proteinExistence type="predicted"/>
<evidence type="ECO:0000313" key="1">
    <source>
        <dbReference type="EMBL" id="ART70075.1"/>
    </source>
</evidence>
<name>A0A1Y0C4R2_9MYCO</name>
<sequence>MRVAKEKNREMTSSLIAESDSVLGTLRTTTSHTIGIPHLGATRVSFIFYSDAQDALVKALDE</sequence>
<protein>
    <submittedName>
        <fullName evidence="1">Uncharacterized protein</fullName>
    </submittedName>
</protein>
<gene>
    <name evidence="1" type="ORF">BTO20_17185</name>
</gene>
<accession>A0A1Y0C4R2</accession>
<dbReference type="Proteomes" id="UP000195331">
    <property type="component" value="Chromosome"/>
</dbReference>
<dbReference type="KEGG" id="mdx:BTO20_17185"/>
<dbReference type="EMBL" id="CP020809">
    <property type="protein sequence ID" value="ART70075.1"/>
    <property type="molecule type" value="Genomic_DNA"/>
</dbReference>
<organism evidence="1 2">
    <name type="scientific">Mycobacterium dioxanotrophicus</name>
    <dbReference type="NCBI Taxonomy" id="482462"/>
    <lineage>
        <taxon>Bacteria</taxon>
        <taxon>Bacillati</taxon>
        <taxon>Actinomycetota</taxon>
        <taxon>Actinomycetes</taxon>
        <taxon>Mycobacteriales</taxon>
        <taxon>Mycobacteriaceae</taxon>
        <taxon>Mycobacterium</taxon>
    </lineage>
</organism>